<dbReference type="InterPro" id="IPR041698">
    <property type="entry name" value="Methyltransf_25"/>
</dbReference>
<evidence type="ECO:0000256" key="3">
    <source>
        <dbReference type="ARBA" id="ARBA00022679"/>
    </source>
</evidence>
<feature type="domain" description="Methyltransferase" evidence="4">
    <location>
        <begin position="61"/>
        <end position="135"/>
    </location>
</feature>
<dbReference type="SUPFAM" id="SSF53335">
    <property type="entry name" value="S-adenosyl-L-methionine-dependent methyltransferases"/>
    <property type="match status" value="1"/>
</dbReference>
<evidence type="ECO:0000259" key="4">
    <source>
        <dbReference type="Pfam" id="PF13649"/>
    </source>
</evidence>
<dbReference type="Pfam" id="PF13649">
    <property type="entry name" value="Methyltransf_25"/>
    <property type="match status" value="1"/>
</dbReference>
<name>A0A9P4MA36_9PEZI</name>
<accession>A0A9P4MA36</accession>
<protein>
    <submittedName>
        <fullName evidence="5">S-adenosyl-L-methionine-dependent methyltransferase</fullName>
    </submittedName>
</protein>
<keyword evidence="2 5" id="KW-0489">Methyltransferase</keyword>
<dbReference type="EMBL" id="ML978122">
    <property type="protein sequence ID" value="KAF2102820.1"/>
    <property type="molecule type" value="Genomic_DNA"/>
</dbReference>
<dbReference type="OrthoDB" id="411785at2759"/>
<evidence type="ECO:0000313" key="5">
    <source>
        <dbReference type="EMBL" id="KAF2102820.1"/>
    </source>
</evidence>
<dbReference type="InterPro" id="IPR029063">
    <property type="entry name" value="SAM-dependent_MTases_sf"/>
</dbReference>
<evidence type="ECO:0000256" key="1">
    <source>
        <dbReference type="ARBA" id="ARBA00008361"/>
    </source>
</evidence>
<dbReference type="PANTHER" id="PTHR12176">
    <property type="entry name" value="SAM-DEPENDENT METHYLTRANSFERASE SUPERFAMILY PROTEIN"/>
    <property type="match status" value="1"/>
</dbReference>
<dbReference type="InterPro" id="IPR051419">
    <property type="entry name" value="Lys/N-term_MeTrsfase_sf"/>
</dbReference>
<comment type="caution">
    <text evidence="5">The sequence shown here is derived from an EMBL/GenBank/DDBJ whole genome shotgun (WGS) entry which is preliminary data.</text>
</comment>
<keyword evidence="3" id="KW-0808">Transferase</keyword>
<dbReference type="AlphaFoldDB" id="A0A9P4MA36"/>
<evidence type="ECO:0000256" key="2">
    <source>
        <dbReference type="ARBA" id="ARBA00022603"/>
    </source>
</evidence>
<reference evidence="5" key="1">
    <citation type="journal article" date="2020" name="Stud. Mycol.">
        <title>101 Dothideomycetes genomes: a test case for predicting lifestyles and emergence of pathogens.</title>
        <authorList>
            <person name="Haridas S."/>
            <person name="Albert R."/>
            <person name="Binder M."/>
            <person name="Bloem J."/>
            <person name="Labutti K."/>
            <person name="Salamov A."/>
            <person name="Andreopoulos B."/>
            <person name="Baker S."/>
            <person name="Barry K."/>
            <person name="Bills G."/>
            <person name="Bluhm B."/>
            <person name="Cannon C."/>
            <person name="Castanera R."/>
            <person name="Culley D."/>
            <person name="Daum C."/>
            <person name="Ezra D."/>
            <person name="Gonzalez J."/>
            <person name="Henrissat B."/>
            <person name="Kuo A."/>
            <person name="Liang C."/>
            <person name="Lipzen A."/>
            <person name="Lutzoni F."/>
            <person name="Magnuson J."/>
            <person name="Mondo S."/>
            <person name="Nolan M."/>
            <person name="Ohm R."/>
            <person name="Pangilinan J."/>
            <person name="Park H.-J."/>
            <person name="Ramirez L."/>
            <person name="Alfaro M."/>
            <person name="Sun H."/>
            <person name="Tritt A."/>
            <person name="Yoshinaga Y."/>
            <person name="Zwiers L.-H."/>
            <person name="Turgeon B."/>
            <person name="Goodwin S."/>
            <person name="Spatafora J."/>
            <person name="Crous P."/>
            <person name="Grigoriev I."/>
        </authorList>
    </citation>
    <scope>NUCLEOTIDE SEQUENCE</scope>
    <source>
        <strain evidence="5">CBS 133067</strain>
    </source>
</reference>
<dbReference type="GO" id="GO:0032259">
    <property type="term" value="P:methylation"/>
    <property type="evidence" value="ECO:0007669"/>
    <property type="project" value="UniProtKB-KW"/>
</dbReference>
<gene>
    <name evidence="5" type="ORF">NA57DRAFT_71805</name>
</gene>
<proteinExistence type="inferred from homology"/>
<dbReference type="PANTHER" id="PTHR12176:SF80">
    <property type="entry name" value="EEF1A LYSINE METHYLTRANSFERASE 4"/>
    <property type="match status" value="1"/>
</dbReference>
<dbReference type="Proteomes" id="UP000799772">
    <property type="component" value="Unassembled WGS sequence"/>
</dbReference>
<dbReference type="CDD" id="cd02440">
    <property type="entry name" value="AdoMet_MTases"/>
    <property type="match status" value="1"/>
</dbReference>
<evidence type="ECO:0000313" key="6">
    <source>
        <dbReference type="Proteomes" id="UP000799772"/>
    </source>
</evidence>
<keyword evidence="6" id="KW-1185">Reference proteome</keyword>
<organism evidence="5 6">
    <name type="scientific">Rhizodiscina lignyota</name>
    <dbReference type="NCBI Taxonomy" id="1504668"/>
    <lineage>
        <taxon>Eukaryota</taxon>
        <taxon>Fungi</taxon>
        <taxon>Dikarya</taxon>
        <taxon>Ascomycota</taxon>
        <taxon>Pezizomycotina</taxon>
        <taxon>Dothideomycetes</taxon>
        <taxon>Pleosporomycetidae</taxon>
        <taxon>Aulographales</taxon>
        <taxon>Rhizodiscinaceae</taxon>
        <taxon>Rhizodiscina</taxon>
    </lineage>
</organism>
<sequence>MGEPKKADELAFASYWDKRYETGDHLDDQPTHEWFRGFDSLKPWLSKHLFDARPAERDPVIIHLGCGDSTIPHDLHVLGYSRQICVDFSAVVIQQMRERYADDSGIEWKCADVRALPEPAGSVDVAFDKGTLDAMIFGSPWDPPETVMRILKDDGIFLYVTYRQPHFVRPLLNRHDQWDVVVETLSDGDGSFEYYAFVLRKKLPQDAGLP</sequence>
<dbReference type="Gene3D" id="3.40.50.150">
    <property type="entry name" value="Vaccinia Virus protein VP39"/>
    <property type="match status" value="1"/>
</dbReference>
<dbReference type="GO" id="GO:0008168">
    <property type="term" value="F:methyltransferase activity"/>
    <property type="evidence" value="ECO:0007669"/>
    <property type="project" value="UniProtKB-KW"/>
</dbReference>
<comment type="similarity">
    <text evidence="1">Belongs to the methyltransferase superfamily.</text>
</comment>